<dbReference type="SUPFAM" id="SSF81301">
    <property type="entry name" value="Nucleotidyltransferase"/>
    <property type="match status" value="1"/>
</dbReference>
<dbReference type="InterPro" id="IPR036390">
    <property type="entry name" value="WH_DNA-bd_sf"/>
</dbReference>
<dbReference type="InterPro" id="IPR036388">
    <property type="entry name" value="WH-like_DNA-bd_sf"/>
</dbReference>
<dbReference type="CDD" id="cd05403">
    <property type="entry name" value="NT_KNTase_like"/>
    <property type="match status" value="1"/>
</dbReference>
<dbReference type="Proteomes" id="UP000573499">
    <property type="component" value="Unassembled WGS sequence"/>
</dbReference>
<feature type="domain" description="Polymerase beta nucleotidyltransferase" evidence="1">
    <location>
        <begin position="102"/>
        <end position="156"/>
    </location>
</feature>
<evidence type="ECO:0000259" key="1">
    <source>
        <dbReference type="Pfam" id="PF18765"/>
    </source>
</evidence>
<dbReference type="Gene3D" id="3.30.460.10">
    <property type="entry name" value="Beta Polymerase, domain 2"/>
    <property type="match status" value="1"/>
</dbReference>
<dbReference type="RefSeq" id="WP_182155170.1">
    <property type="nucleotide sequence ID" value="NZ_JACEZU010000009.1"/>
</dbReference>
<dbReference type="Pfam" id="PF18765">
    <property type="entry name" value="Polbeta"/>
    <property type="match status" value="1"/>
</dbReference>
<accession>A0A7W2ILN9</accession>
<dbReference type="InterPro" id="IPR043519">
    <property type="entry name" value="NT_sf"/>
</dbReference>
<dbReference type="SUPFAM" id="SSF46785">
    <property type="entry name" value="Winged helix' DNA-binding domain"/>
    <property type="match status" value="1"/>
</dbReference>
<keyword evidence="3" id="KW-1185">Reference proteome</keyword>
<dbReference type="Gene3D" id="1.10.10.10">
    <property type="entry name" value="Winged helix-like DNA-binding domain superfamily/Winged helix DNA-binding domain"/>
    <property type="match status" value="1"/>
</dbReference>
<dbReference type="GO" id="GO:0006355">
    <property type="term" value="P:regulation of DNA-templated transcription"/>
    <property type="evidence" value="ECO:0007669"/>
    <property type="project" value="UniProtKB-ARBA"/>
</dbReference>
<keyword evidence="2" id="KW-0808">Transferase</keyword>
<protein>
    <submittedName>
        <fullName evidence="2">Nucleotidyltransferase domain-containing protein</fullName>
    </submittedName>
</protein>
<comment type="caution">
    <text evidence="2">The sequence shown here is derived from an EMBL/GenBank/DDBJ whole genome shotgun (WGS) entry which is preliminary data.</text>
</comment>
<sequence length="206" mass="22376">MLANFLLGPLRTRVLSALLLHPDTAFHVRELARRLDALPGSINRELNKLADAGILSRQHVGNQVHYRANLDCPVHAELAGLLLKTTGMATVLTEALQPLAARIQCALVFGSVARGEASAHSDLDVLVLGDIAFAEVVEALHPAQEVVQREINPVVYRTDDFCAKLASGNTWAREVVEQPQLFLIGSADDFAKLVGDPESHRVQRPA</sequence>
<dbReference type="GO" id="GO:0016740">
    <property type="term" value="F:transferase activity"/>
    <property type="evidence" value="ECO:0007669"/>
    <property type="project" value="UniProtKB-KW"/>
</dbReference>
<dbReference type="EMBL" id="JACEZU010000009">
    <property type="protein sequence ID" value="MBA5688995.1"/>
    <property type="molecule type" value="Genomic_DNA"/>
</dbReference>
<dbReference type="InterPro" id="IPR011991">
    <property type="entry name" value="ArsR-like_HTH"/>
</dbReference>
<reference evidence="2 3" key="1">
    <citation type="submission" date="2020-07" db="EMBL/GenBank/DDBJ databases">
        <title>Novel species isolated from subtropical streams in China.</title>
        <authorList>
            <person name="Lu H."/>
        </authorList>
    </citation>
    <scope>NUCLEOTIDE SEQUENCE [LARGE SCALE GENOMIC DNA]</scope>
    <source>
        <strain evidence="2 3">LX47W</strain>
    </source>
</reference>
<name>A0A7W2ILN9_9BURK</name>
<dbReference type="AlphaFoldDB" id="A0A7W2ILN9"/>
<proteinExistence type="predicted"/>
<gene>
    <name evidence="2" type="ORF">H3H39_18305</name>
</gene>
<evidence type="ECO:0000313" key="3">
    <source>
        <dbReference type="Proteomes" id="UP000573499"/>
    </source>
</evidence>
<dbReference type="CDD" id="cd00090">
    <property type="entry name" value="HTH_ARSR"/>
    <property type="match status" value="1"/>
</dbReference>
<organism evidence="2 3">
    <name type="scientific">Rugamonas apoptosis</name>
    <dbReference type="NCBI Taxonomy" id="2758570"/>
    <lineage>
        <taxon>Bacteria</taxon>
        <taxon>Pseudomonadati</taxon>
        <taxon>Pseudomonadota</taxon>
        <taxon>Betaproteobacteria</taxon>
        <taxon>Burkholderiales</taxon>
        <taxon>Oxalobacteraceae</taxon>
        <taxon>Telluria group</taxon>
        <taxon>Rugamonas</taxon>
    </lineage>
</organism>
<evidence type="ECO:0000313" key="2">
    <source>
        <dbReference type="EMBL" id="MBA5688995.1"/>
    </source>
</evidence>
<dbReference type="InterPro" id="IPR041633">
    <property type="entry name" value="Polbeta"/>
</dbReference>